<dbReference type="EMBL" id="AGVO01000021">
    <property type="protein sequence ID" value="EHI53302.1"/>
    <property type="molecule type" value="Genomic_DNA"/>
</dbReference>
<protein>
    <submittedName>
        <fullName evidence="1">Uncharacterized protein</fullName>
    </submittedName>
</protein>
<sequence>MGKKCVIVENAVMAFKVVIKPISSTRHPFLGLHYCSLVFRMLIGFFGQGRAWLTV</sequence>
<organism evidence="1 2">
    <name type="scientific">Aeromonas salmonicida subsp. salmonicida 01-B526</name>
    <dbReference type="NCBI Taxonomy" id="1076135"/>
    <lineage>
        <taxon>Bacteria</taxon>
        <taxon>Pseudomonadati</taxon>
        <taxon>Pseudomonadota</taxon>
        <taxon>Gammaproteobacteria</taxon>
        <taxon>Aeromonadales</taxon>
        <taxon>Aeromonadaceae</taxon>
        <taxon>Aeromonas</taxon>
    </lineage>
</organism>
<comment type="caution">
    <text evidence="1">The sequence shown here is derived from an EMBL/GenBank/DDBJ whole genome shotgun (WGS) entry which is preliminary data.</text>
</comment>
<evidence type="ECO:0000313" key="2">
    <source>
        <dbReference type="Proteomes" id="UP000006428"/>
    </source>
</evidence>
<proteinExistence type="predicted"/>
<evidence type="ECO:0000313" key="1">
    <source>
        <dbReference type="EMBL" id="EHI53302.1"/>
    </source>
</evidence>
<name>A0ABN0E2K1_AERSS</name>
<accession>A0ABN0E2K1</accession>
<keyword evidence="2" id="KW-1185">Reference proteome</keyword>
<dbReference type="Proteomes" id="UP000006428">
    <property type="component" value="Unassembled WGS sequence"/>
</dbReference>
<reference evidence="1 2" key="1">
    <citation type="journal article" date="2012" name="Front. Microbiol.">
        <title>Draft Genome Sequence of the Virulent Strain 01-B526 of the Fish Pathogen Aeromonas salmonicida.</title>
        <authorList>
            <person name="Charette S.J."/>
            <person name="Brochu F."/>
            <person name="Boyle B."/>
            <person name="Filion G."/>
            <person name="Tanaka K.H."/>
            <person name="Derome N."/>
        </authorList>
    </citation>
    <scope>NUCLEOTIDE SEQUENCE [LARGE SCALE GENOMIC DNA]</scope>
    <source>
        <strain evidence="1 2">01-B526</strain>
    </source>
</reference>
<gene>
    <name evidence="1" type="ORF">IYQ_06586</name>
</gene>